<dbReference type="GO" id="GO:0005737">
    <property type="term" value="C:cytoplasm"/>
    <property type="evidence" value="ECO:0007669"/>
    <property type="project" value="TreeGrafter"/>
</dbReference>
<sequence>MATHQHTYGPSCLLSGPTHQAAKGSFGSPESPPAVRAQFFYTSPLPIDDPLSPVPSPSGTSTATYAPRPYSAYDNKALEEKWAELLQNSQNEPGPSRRDTASRGGRRRSSLLSNPPSRPGAEGRIYEGASRPGSSQNQGTQVPNAFQDFAVEAPDSGYRRASLPQPERRENAMAIKGKGRQSLDGNGMAQSAPNSVQENALDTSIPPPELIHAANLLEKDTTGTPFLRAPSRNEIPRYIPPGGRKASRSINNDGHFTQFAPTSQFDLSGHSRSQSLPNRPRSQSKSESEKAEQAHVLVGVSRLHVVVMPEFKMKPIYWSPVHDVSSVIRGTWFYRDMTPVEPEVANQLEAGYIELKPWTETWNDELNSALEVGPEGEAKIVHRLWPRDETAPSRPGTAGSETRHGPSSDASNILQSSSADAPDSLLAIAGQGEHETEKPGPKPEATKLYPNSSVIYANARQAFILRPSQLPSAYYGRKPLNTIRRKGSSVGIPVLRGFDWASWEKYHPSKSKARTTRAYEGAAQTHAEGATPQNLCAACLALERRPPVTDLVLVIHGIGQKLSERVESFHFTHAINAFRREVNVELGTDDPATHHHLRQEMGGIMLLPVNWRSTVSFEDEEPGQTMEESAIDNEFSLKDITPETIPAVRNLISDVMLDIPYYLSHHKSKMIEAVVKEANRVYRLWCKNNPGFEQTGRVHIIAHSLGSAMCLDILSRQPTSVPSAARTPQSLTPSSRHFEFDTKNLFFCGSPAGFFLLLNKAKLLPRKGRNKPGADGEDIGRGIAGEAGTFGCLAIDNIYNVLNYNDPIAYRLNATVDVDYSDSLRPGVVPSARAGWMSSLGSVFKGVNPGSAAAAAAGTKPPMARFPSTIEMETHNFSREEIAEKKFLLLNDNRQIDYYLRYGGGPLEIQYLNMLGAHSSYWVSRDFVRFLVMEIGRAPGQENTIPSMRAIKKTFRQ</sequence>
<feature type="compositionally biased region" description="Polar residues" evidence="1">
    <location>
        <begin position="248"/>
        <end position="281"/>
    </location>
</feature>
<feature type="region of interest" description="Disordered" evidence="1">
    <location>
        <begin position="381"/>
        <end position="416"/>
    </location>
</feature>
<proteinExistence type="predicted"/>
<protein>
    <recommendedName>
        <fullName evidence="2">DDHD domain-containing protein</fullName>
    </recommendedName>
</protein>
<feature type="region of interest" description="Disordered" evidence="1">
    <location>
        <begin position="223"/>
        <end position="293"/>
    </location>
</feature>
<gene>
    <name evidence="3" type="ORF">L228DRAFT_250991</name>
</gene>
<dbReference type="GO" id="GO:0004620">
    <property type="term" value="F:phospholipase activity"/>
    <property type="evidence" value="ECO:0007669"/>
    <property type="project" value="TreeGrafter"/>
</dbReference>
<feature type="compositionally biased region" description="Basic and acidic residues" evidence="1">
    <location>
        <begin position="381"/>
        <end position="391"/>
    </location>
</feature>
<accession>A0A164ZQW4</accession>
<dbReference type="InParanoid" id="A0A164ZQW4"/>
<dbReference type="PANTHER" id="PTHR23509:SF6">
    <property type="entry name" value="PHOSPHOLIPASE C1020.13C-RELATED"/>
    <property type="match status" value="1"/>
</dbReference>
<feature type="compositionally biased region" description="Polar residues" evidence="1">
    <location>
        <begin position="132"/>
        <end position="144"/>
    </location>
</feature>
<dbReference type="EMBL" id="KV407466">
    <property type="protein sequence ID" value="KZF19394.1"/>
    <property type="molecule type" value="Genomic_DNA"/>
</dbReference>
<dbReference type="InterPro" id="IPR004177">
    <property type="entry name" value="DDHD_dom"/>
</dbReference>
<evidence type="ECO:0000313" key="3">
    <source>
        <dbReference type="EMBL" id="KZF19394.1"/>
    </source>
</evidence>
<evidence type="ECO:0000259" key="2">
    <source>
        <dbReference type="PROSITE" id="PS51043"/>
    </source>
</evidence>
<dbReference type="OMA" id="HSSYWIL"/>
<dbReference type="InterPro" id="IPR029058">
    <property type="entry name" value="AB_hydrolase_fold"/>
</dbReference>
<dbReference type="PANTHER" id="PTHR23509">
    <property type="entry name" value="PA-PL1 PHOSPHOLIPASE FAMILY"/>
    <property type="match status" value="1"/>
</dbReference>
<feature type="region of interest" description="Disordered" evidence="1">
    <location>
        <begin position="81"/>
        <end position="206"/>
    </location>
</feature>
<dbReference type="SMART" id="SM01127">
    <property type="entry name" value="DDHD"/>
    <property type="match status" value="1"/>
</dbReference>
<dbReference type="Proteomes" id="UP000076632">
    <property type="component" value="Unassembled WGS sequence"/>
</dbReference>
<feature type="region of interest" description="Disordered" evidence="1">
    <location>
        <begin position="1"/>
        <end position="69"/>
    </location>
</feature>
<name>A0A164ZQW4_XYLHT</name>
<dbReference type="PROSITE" id="PS51043">
    <property type="entry name" value="DDHD"/>
    <property type="match status" value="1"/>
</dbReference>
<feature type="domain" description="DDHD" evidence="2">
    <location>
        <begin position="738"/>
        <end position="937"/>
    </location>
</feature>
<evidence type="ECO:0000256" key="1">
    <source>
        <dbReference type="SAM" id="MobiDB-lite"/>
    </source>
</evidence>
<dbReference type="AlphaFoldDB" id="A0A164ZQW4"/>
<dbReference type="OrthoDB" id="69269at2759"/>
<dbReference type="GeneID" id="28898591"/>
<evidence type="ECO:0000313" key="4">
    <source>
        <dbReference type="Proteomes" id="UP000076632"/>
    </source>
</evidence>
<keyword evidence="4" id="KW-1185">Reference proteome</keyword>
<dbReference type="RefSeq" id="XP_018184949.1">
    <property type="nucleotide sequence ID" value="XM_018333454.1"/>
</dbReference>
<dbReference type="SUPFAM" id="SSF53474">
    <property type="entry name" value="alpha/beta-Hydrolases"/>
    <property type="match status" value="1"/>
</dbReference>
<dbReference type="InterPro" id="IPR058055">
    <property type="entry name" value="PA-PLA1"/>
</dbReference>
<feature type="compositionally biased region" description="Polar residues" evidence="1">
    <location>
        <begin position="188"/>
        <end position="202"/>
    </location>
</feature>
<reference evidence="3 4" key="1">
    <citation type="journal article" date="2016" name="Fungal Biol.">
        <title>The genome of Xylona heveae provides a window into fungal endophytism.</title>
        <authorList>
            <person name="Gazis R."/>
            <person name="Kuo A."/>
            <person name="Riley R."/>
            <person name="LaButti K."/>
            <person name="Lipzen A."/>
            <person name="Lin J."/>
            <person name="Amirebrahimi M."/>
            <person name="Hesse C.N."/>
            <person name="Spatafora J.W."/>
            <person name="Henrissat B."/>
            <person name="Hainaut M."/>
            <person name="Grigoriev I.V."/>
            <person name="Hibbett D.S."/>
        </authorList>
    </citation>
    <scope>NUCLEOTIDE SEQUENCE [LARGE SCALE GENOMIC DNA]</scope>
    <source>
        <strain evidence="3 4">TC161</strain>
    </source>
</reference>
<feature type="compositionally biased region" description="Basic and acidic residues" evidence="1">
    <location>
        <begin position="284"/>
        <end position="293"/>
    </location>
</feature>
<organism evidence="3 4">
    <name type="scientific">Xylona heveae (strain CBS 132557 / TC161)</name>
    <dbReference type="NCBI Taxonomy" id="1328760"/>
    <lineage>
        <taxon>Eukaryota</taxon>
        <taxon>Fungi</taxon>
        <taxon>Dikarya</taxon>
        <taxon>Ascomycota</taxon>
        <taxon>Pezizomycotina</taxon>
        <taxon>Xylonomycetes</taxon>
        <taxon>Xylonales</taxon>
        <taxon>Xylonaceae</taxon>
        <taxon>Xylona</taxon>
    </lineage>
</organism>
<dbReference type="GO" id="GO:0046872">
    <property type="term" value="F:metal ion binding"/>
    <property type="evidence" value="ECO:0007669"/>
    <property type="project" value="InterPro"/>
</dbReference>
<dbReference type="Pfam" id="PF02862">
    <property type="entry name" value="DDHD"/>
    <property type="match status" value="2"/>
</dbReference>
<dbReference type="STRING" id="1328760.A0A164ZQW4"/>